<dbReference type="Proteomes" id="UP001228636">
    <property type="component" value="Unassembled WGS sequence"/>
</dbReference>
<comment type="caution">
    <text evidence="1">The sequence shown here is derived from an EMBL/GenBank/DDBJ whole genome shotgun (WGS) entry which is preliminary data.</text>
</comment>
<dbReference type="AlphaFoldDB" id="A0AAJ1QZP5"/>
<reference evidence="1 2" key="1">
    <citation type="journal article" date="2014" name="Int. J. Syst. Evol. Microbiol.">
        <title>Complete genome sequence of Corynebacterium casei LMG S-19264T (=DSM 44701T), isolated from a smear-ripened cheese.</title>
        <authorList>
            <consortium name="US DOE Joint Genome Institute (JGI-PGF)"/>
            <person name="Walter F."/>
            <person name="Albersmeier A."/>
            <person name="Kalinowski J."/>
            <person name="Ruckert C."/>
        </authorList>
    </citation>
    <scope>NUCLEOTIDE SEQUENCE [LARGE SCALE GENOMIC DNA]</scope>
    <source>
        <strain evidence="1 2">CECT 8670</strain>
    </source>
</reference>
<name>A0AAJ1QZP5_9FLAO</name>
<gene>
    <name evidence="1" type="ORF">QWY81_17785</name>
</gene>
<accession>A0AAJ1QZP5</accession>
<dbReference type="RefSeq" id="WP_261972803.1">
    <property type="nucleotide sequence ID" value="NZ_CP103460.1"/>
</dbReference>
<sequence length="234" mass="27357">MLINTFNDNSATDFVLQERSLSIAKAIDGTPLSVLEQKDRRETATQLIFLIKRVNDLINVGAKLNELQIATLASDLLDFCQHETLEDILMLFKMARKGELGNKIYRLDAMVIFQEWMPAYLELKYQEKERFLERKKSEQAAADMEASKGKWNAETKENYRKLQVSMIANKKEVKKPSEPYLQNSTDFEVVFKKELKELSEKELKVLKKEYGFRQSYKRYLELVNGELKLRLKSN</sequence>
<evidence type="ECO:0000313" key="1">
    <source>
        <dbReference type="EMBL" id="MDN3621323.1"/>
    </source>
</evidence>
<dbReference type="EMBL" id="JAUFQH010000022">
    <property type="protein sequence ID" value="MDN3621323.1"/>
    <property type="molecule type" value="Genomic_DNA"/>
</dbReference>
<organism evidence="1 2">
    <name type="scientific">Polaribacter sejongensis</name>
    <dbReference type="NCBI Taxonomy" id="985043"/>
    <lineage>
        <taxon>Bacteria</taxon>
        <taxon>Pseudomonadati</taxon>
        <taxon>Bacteroidota</taxon>
        <taxon>Flavobacteriia</taxon>
        <taxon>Flavobacteriales</taxon>
        <taxon>Flavobacteriaceae</taxon>
    </lineage>
</organism>
<protein>
    <submittedName>
        <fullName evidence="1">Uncharacterized protein</fullName>
    </submittedName>
</protein>
<evidence type="ECO:0000313" key="2">
    <source>
        <dbReference type="Proteomes" id="UP001228636"/>
    </source>
</evidence>
<proteinExistence type="predicted"/>